<dbReference type="Proteomes" id="UP000243459">
    <property type="component" value="Chromosome 5"/>
</dbReference>
<dbReference type="Pfam" id="PF01764">
    <property type="entry name" value="Lipase_3"/>
    <property type="match status" value="1"/>
</dbReference>
<dbReference type="OMA" id="QGIRIAN"/>
<accession>A0A5P1ESY5</accession>
<organism evidence="2 3">
    <name type="scientific">Asparagus officinalis</name>
    <name type="common">Garden asparagus</name>
    <dbReference type="NCBI Taxonomy" id="4686"/>
    <lineage>
        <taxon>Eukaryota</taxon>
        <taxon>Viridiplantae</taxon>
        <taxon>Streptophyta</taxon>
        <taxon>Embryophyta</taxon>
        <taxon>Tracheophyta</taxon>
        <taxon>Spermatophyta</taxon>
        <taxon>Magnoliopsida</taxon>
        <taxon>Liliopsida</taxon>
        <taxon>Asparagales</taxon>
        <taxon>Asparagaceae</taxon>
        <taxon>Asparagoideae</taxon>
        <taxon>Asparagus</taxon>
    </lineage>
</organism>
<reference evidence="3" key="1">
    <citation type="journal article" date="2017" name="Nat. Commun.">
        <title>The asparagus genome sheds light on the origin and evolution of a young Y chromosome.</title>
        <authorList>
            <person name="Harkess A."/>
            <person name="Zhou J."/>
            <person name="Xu C."/>
            <person name="Bowers J.E."/>
            <person name="Van der Hulst R."/>
            <person name="Ayyampalayam S."/>
            <person name="Mercati F."/>
            <person name="Riccardi P."/>
            <person name="McKain M.R."/>
            <person name="Kakrana A."/>
            <person name="Tang H."/>
            <person name="Ray J."/>
            <person name="Groenendijk J."/>
            <person name="Arikit S."/>
            <person name="Mathioni S.M."/>
            <person name="Nakano M."/>
            <person name="Shan H."/>
            <person name="Telgmann-Rauber A."/>
            <person name="Kanno A."/>
            <person name="Yue Z."/>
            <person name="Chen H."/>
            <person name="Li W."/>
            <person name="Chen Y."/>
            <person name="Xu X."/>
            <person name="Zhang Y."/>
            <person name="Luo S."/>
            <person name="Chen H."/>
            <person name="Gao J."/>
            <person name="Mao Z."/>
            <person name="Pires J.C."/>
            <person name="Luo M."/>
            <person name="Kudrna D."/>
            <person name="Wing R.A."/>
            <person name="Meyers B.C."/>
            <person name="Yi K."/>
            <person name="Kong H."/>
            <person name="Lavrijsen P."/>
            <person name="Sunseri F."/>
            <person name="Falavigna A."/>
            <person name="Ye Y."/>
            <person name="Leebens-Mack J.H."/>
            <person name="Chen G."/>
        </authorList>
    </citation>
    <scope>NUCLEOTIDE SEQUENCE [LARGE SCALE GENOMIC DNA]</scope>
    <source>
        <strain evidence="3">cv. DH0086</strain>
    </source>
</reference>
<proteinExistence type="predicted"/>
<dbReference type="AlphaFoldDB" id="A0A5P1ESY5"/>
<dbReference type="Gramene" id="ONK69155">
    <property type="protein sequence ID" value="ONK69155"/>
    <property type="gene ID" value="A4U43_C05F19920"/>
</dbReference>
<dbReference type="Gene3D" id="3.40.50.1820">
    <property type="entry name" value="alpha/beta hydrolase"/>
    <property type="match status" value="1"/>
</dbReference>
<sequence>MTSQRGVFEVAGPVHLTSVDWTCPHHCRSVAASLVQGAYVLERDRQINRHGHEARAPSWWNFFHFELIEQLIDTADSSIFGAIYQFKPPTNTTLSSNAPGYVIAFRGTITKKGSRYQDLKLDLRFLNHGLQRTSRFEIAMQAVQNLVSHVGGDTNIWLAGHSLGSAIALLAGKSMVKSGVLLETYLFNPPFVSAPIEKIKSERVKNGMRIAGSYFTAKVAASVKGQRVKSEEYFAILSSWVPYIFVNKEDNICSGYVGYFENRKKMEDRGAGEIGRLATQNSVRDVLLSAIGKECEPLHILPSARVTVNLSGTSDFKTAHGIHQWWRTDAHLQSQEYFFR</sequence>
<evidence type="ECO:0000259" key="1">
    <source>
        <dbReference type="Pfam" id="PF01764"/>
    </source>
</evidence>
<dbReference type="OrthoDB" id="58570at2759"/>
<dbReference type="GO" id="GO:0006629">
    <property type="term" value="P:lipid metabolic process"/>
    <property type="evidence" value="ECO:0007669"/>
    <property type="project" value="InterPro"/>
</dbReference>
<dbReference type="InterPro" id="IPR002921">
    <property type="entry name" value="Fungal_lipase-type"/>
</dbReference>
<dbReference type="PANTHER" id="PTHR31479">
    <property type="entry name" value="ALPHA/BETA-HYDROLASES SUPERFAMILY PROTEIN"/>
    <property type="match status" value="1"/>
</dbReference>
<evidence type="ECO:0000313" key="2">
    <source>
        <dbReference type="EMBL" id="ONK69155.1"/>
    </source>
</evidence>
<dbReference type="PANTHER" id="PTHR31479:SF2">
    <property type="entry name" value="ALPHA_BETA-HYDROLASES SUPERFAMILY PROTEIN"/>
    <property type="match status" value="1"/>
</dbReference>
<keyword evidence="3" id="KW-1185">Reference proteome</keyword>
<dbReference type="InterPro" id="IPR029058">
    <property type="entry name" value="AB_hydrolase_fold"/>
</dbReference>
<feature type="domain" description="Fungal lipase-type" evidence="1">
    <location>
        <begin position="140"/>
        <end position="179"/>
    </location>
</feature>
<name>A0A5P1ESY5_ASPOF</name>
<protein>
    <recommendedName>
        <fullName evidence="1">Fungal lipase-type domain-containing protein</fullName>
    </recommendedName>
</protein>
<dbReference type="EMBL" id="CM007385">
    <property type="protein sequence ID" value="ONK69155.1"/>
    <property type="molecule type" value="Genomic_DNA"/>
</dbReference>
<evidence type="ECO:0000313" key="3">
    <source>
        <dbReference type="Proteomes" id="UP000243459"/>
    </source>
</evidence>
<dbReference type="SUPFAM" id="SSF53474">
    <property type="entry name" value="alpha/beta-Hydrolases"/>
    <property type="match status" value="1"/>
</dbReference>
<gene>
    <name evidence="2" type="ORF">A4U43_C05F19920</name>
</gene>